<dbReference type="AlphaFoldDB" id="A0A5D0CLX7"/>
<protein>
    <submittedName>
        <fullName evidence="1">Uncharacterized protein</fullName>
    </submittedName>
</protein>
<gene>
    <name evidence="1" type="ORF">FRY98_24625</name>
</gene>
<accession>A0A5D0CLX7</accession>
<name>A0A5D0CLX7_9BACL</name>
<dbReference type="Proteomes" id="UP000325218">
    <property type="component" value="Unassembled WGS sequence"/>
</dbReference>
<dbReference type="RefSeq" id="WP_148457121.1">
    <property type="nucleotide sequence ID" value="NZ_VSDO01000005.1"/>
</dbReference>
<comment type="caution">
    <text evidence="1">The sequence shown here is derived from an EMBL/GenBank/DDBJ whole genome shotgun (WGS) entry which is preliminary data.</text>
</comment>
<evidence type="ECO:0000313" key="2">
    <source>
        <dbReference type="Proteomes" id="UP000325218"/>
    </source>
</evidence>
<dbReference type="OrthoDB" id="2629071at2"/>
<organism evidence="1 2">
    <name type="scientific">Paenibacillus faecis</name>
    <dbReference type="NCBI Taxonomy" id="862114"/>
    <lineage>
        <taxon>Bacteria</taxon>
        <taxon>Bacillati</taxon>
        <taxon>Bacillota</taxon>
        <taxon>Bacilli</taxon>
        <taxon>Bacillales</taxon>
        <taxon>Paenibacillaceae</taxon>
        <taxon>Paenibacillus</taxon>
    </lineage>
</organism>
<keyword evidence="2" id="KW-1185">Reference proteome</keyword>
<reference evidence="1 2" key="1">
    <citation type="submission" date="2019-08" db="EMBL/GenBank/DDBJ databases">
        <title>Genome sequencing of Paenibacillus faecis DSM 23593(T).</title>
        <authorList>
            <person name="Kook J.-K."/>
            <person name="Park S.-N."/>
            <person name="Lim Y.K."/>
        </authorList>
    </citation>
    <scope>NUCLEOTIDE SEQUENCE [LARGE SCALE GENOMIC DNA]</scope>
    <source>
        <strain evidence="1 2">DSM 23593</strain>
    </source>
</reference>
<sequence length="76" mass="8867">MAEKPQLPAAVIQAIYERLPAVVRIDIQNYLFAWDWLQSETNGDTRAHLISELERIERKYGITVERKKSRPDRSGQ</sequence>
<dbReference type="EMBL" id="VSDO01000005">
    <property type="protein sequence ID" value="TYA10956.1"/>
    <property type="molecule type" value="Genomic_DNA"/>
</dbReference>
<evidence type="ECO:0000313" key="1">
    <source>
        <dbReference type="EMBL" id="TYA10956.1"/>
    </source>
</evidence>
<proteinExistence type="predicted"/>